<comment type="caution">
    <text evidence="3">The sequence shown here is derived from an EMBL/GenBank/DDBJ whole genome shotgun (WGS) entry which is preliminary data.</text>
</comment>
<protein>
    <submittedName>
        <fullName evidence="3">Class I SAM-dependent methyltransferase</fullName>
    </submittedName>
</protein>
<evidence type="ECO:0000259" key="2">
    <source>
        <dbReference type="Pfam" id="PF13649"/>
    </source>
</evidence>
<dbReference type="EMBL" id="VUMY01000015">
    <property type="protein sequence ID" value="MST50244.1"/>
    <property type="molecule type" value="Genomic_DNA"/>
</dbReference>
<keyword evidence="4" id="KW-1185">Reference proteome</keyword>
<dbReference type="PANTHER" id="PTHR43861:SF3">
    <property type="entry name" value="PUTATIVE (AFU_ORTHOLOGUE AFUA_2G14390)-RELATED"/>
    <property type="match status" value="1"/>
</dbReference>
<dbReference type="PANTHER" id="PTHR43861">
    <property type="entry name" value="TRANS-ACONITATE 2-METHYLTRANSFERASE-RELATED"/>
    <property type="match status" value="1"/>
</dbReference>
<evidence type="ECO:0000256" key="1">
    <source>
        <dbReference type="ARBA" id="ARBA00022679"/>
    </source>
</evidence>
<reference evidence="3 4" key="1">
    <citation type="submission" date="2019-08" db="EMBL/GenBank/DDBJ databases">
        <title>In-depth cultivation of the pig gut microbiome towards novel bacterial diversity and tailored functional studies.</title>
        <authorList>
            <person name="Wylensek D."/>
            <person name="Hitch T.C.A."/>
            <person name="Clavel T."/>
        </authorList>
    </citation>
    <scope>NUCLEOTIDE SEQUENCE [LARGE SCALE GENOMIC DNA]</scope>
    <source>
        <strain evidence="3 4">RF-GAM-744-WT-7</strain>
    </source>
</reference>
<dbReference type="Proteomes" id="UP000442535">
    <property type="component" value="Unassembled WGS sequence"/>
</dbReference>
<dbReference type="GO" id="GO:0008168">
    <property type="term" value="F:methyltransferase activity"/>
    <property type="evidence" value="ECO:0007669"/>
    <property type="project" value="UniProtKB-KW"/>
</dbReference>
<proteinExistence type="predicted"/>
<dbReference type="SUPFAM" id="SSF53335">
    <property type="entry name" value="S-adenosyl-L-methionine-dependent methyltransferases"/>
    <property type="match status" value="1"/>
</dbReference>
<evidence type="ECO:0000313" key="3">
    <source>
        <dbReference type="EMBL" id="MST50244.1"/>
    </source>
</evidence>
<sequence length="249" mass="26790">MVTPRLKLETMSGAKFWDNKFQDEEGKGQSQFGGEPNPTVASIIDRIGQVYGLTGESNLGFDFARKSAMASAGIALDETQLLPAPTGTFRYPPRALDLGSGRGRHLVWLASQGWDATGLDFSAVGLAHTEKALTATGLRANLLQSDFTSWHPEPSSYELVLAAFIHQNRPEQSALWKAVEMAITPGGFFVSVSHHPENQSHGPKDPERLYTPEEVVTAFGAGFAPLISTRLDGADGSVDAVVVLRKNPG</sequence>
<organism evidence="3 4">
    <name type="scientific">Mobiluncus porci</name>
    <dbReference type="NCBI Taxonomy" id="2652278"/>
    <lineage>
        <taxon>Bacteria</taxon>
        <taxon>Bacillati</taxon>
        <taxon>Actinomycetota</taxon>
        <taxon>Actinomycetes</taxon>
        <taxon>Actinomycetales</taxon>
        <taxon>Actinomycetaceae</taxon>
        <taxon>Mobiluncus</taxon>
    </lineage>
</organism>
<keyword evidence="3" id="KW-0489">Methyltransferase</keyword>
<dbReference type="InterPro" id="IPR041698">
    <property type="entry name" value="Methyltransf_25"/>
</dbReference>
<dbReference type="Pfam" id="PF13649">
    <property type="entry name" value="Methyltransf_25"/>
    <property type="match status" value="1"/>
</dbReference>
<dbReference type="GO" id="GO:0032259">
    <property type="term" value="P:methylation"/>
    <property type="evidence" value="ECO:0007669"/>
    <property type="project" value="UniProtKB-KW"/>
</dbReference>
<evidence type="ECO:0000313" key="4">
    <source>
        <dbReference type="Proteomes" id="UP000442535"/>
    </source>
</evidence>
<name>A0A7K0K470_9ACTO</name>
<dbReference type="InterPro" id="IPR029063">
    <property type="entry name" value="SAM-dependent_MTases_sf"/>
</dbReference>
<gene>
    <name evidence="3" type="ORF">FYJ63_08385</name>
</gene>
<accession>A0A7K0K470</accession>
<dbReference type="CDD" id="cd02440">
    <property type="entry name" value="AdoMet_MTases"/>
    <property type="match status" value="1"/>
</dbReference>
<feature type="domain" description="Methyltransferase" evidence="2">
    <location>
        <begin position="96"/>
        <end position="187"/>
    </location>
</feature>
<dbReference type="AlphaFoldDB" id="A0A7K0K470"/>
<keyword evidence="1 3" id="KW-0808">Transferase</keyword>
<dbReference type="Gene3D" id="3.40.50.150">
    <property type="entry name" value="Vaccinia Virus protein VP39"/>
    <property type="match status" value="1"/>
</dbReference>